<dbReference type="Gene3D" id="1.20.120.710">
    <property type="entry name" value="Haloacid dehalogenase hydrolase-like domain"/>
    <property type="match status" value="1"/>
</dbReference>
<keyword evidence="2 4" id="KW-0378">Hydrolase</keyword>
<evidence type="ECO:0000313" key="4">
    <source>
        <dbReference type="EMBL" id="MBB5831458.1"/>
    </source>
</evidence>
<dbReference type="AlphaFoldDB" id="A0A841AEE5"/>
<protein>
    <submittedName>
        <fullName evidence="4">Putative hydrolase of the HAD superfamily</fullName>
    </submittedName>
</protein>
<dbReference type="PRINTS" id="PR00413">
    <property type="entry name" value="HADHALOGNASE"/>
</dbReference>
<evidence type="ECO:0000256" key="2">
    <source>
        <dbReference type="ARBA" id="ARBA00022801"/>
    </source>
</evidence>
<accession>A0A841AEE5</accession>
<dbReference type="RefSeq" id="WP_184324921.1">
    <property type="nucleotide sequence ID" value="NZ_JACHLZ010000001.1"/>
</dbReference>
<dbReference type="GO" id="GO:0016787">
    <property type="term" value="F:hydrolase activity"/>
    <property type="evidence" value="ECO:0007669"/>
    <property type="project" value="UniProtKB-KW"/>
</dbReference>
<comment type="caution">
    <text evidence="4">The sequence shown here is derived from an EMBL/GenBank/DDBJ whole genome shotgun (WGS) entry which is preliminary data.</text>
</comment>
<comment type="cofactor">
    <cofactor evidence="1">
        <name>Mg(2+)</name>
        <dbReference type="ChEBI" id="CHEBI:18420"/>
    </cofactor>
</comment>
<organism evidence="4 5">
    <name type="scientific">Brachybacterium aquaticum</name>
    <dbReference type="NCBI Taxonomy" id="1432564"/>
    <lineage>
        <taxon>Bacteria</taxon>
        <taxon>Bacillati</taxon>
        <taxon>Actinomycetota</taxon>
        <taxon>Actinomycetes</taxon>
        <taxon>Micrococcales</taxon>
        <taxon>Dermabacteraceae</taxon>
        <taxon>Brachybacterium</taxon>
    </lineage>
</organism>
<dbReference type="InterPro" id="IPR006439">
    <property type="entry name" value="HAD-SF_hydro_IA"/>
</dbReference>
<dbReference type="InterPro" id="IPR023214">
    <property type="entry name" value="HAD_sf"/>
</dbReference>
<dbReference type="GO" id="GO:0044281">
    <property type="term" value="P:small molecule metabolic process"/>
    <property type="evidence" value="ECO:0007669"/>
    <property type="project" value="UniProtKB-ARBA"/>
</dbReference>
<dbReference type="NCBIfam" id="TIGR01549">
    <property type="entry name" value="HAD-SF-IA-v1"/>
    <property type="match status" value="1"/>
</dbReference>
<dbReference type="InterPro" id="IPR051400">
    <property type="entry name" value="HAD-like_hydrolase"/>
</dbReference>
<evidence type="ECO:0000256" key="3">
    <source>
        <dbReference type="ARBA" id="ARBA00022842"/>
    </source>
</evidence>
<keyword evidence="3" id="KW-0460">Magnesium</keyword>
<reference evidence="4 5" key="1">
    <citation type="submission" date="2020-08" db="EMBL/GenBank/DDBJ databases">
        <title>Sequencing the genomes of 1000 actinobacteria strains.</title>
        <authorList>
            <person name="Klenk H.-P."/>
        </authorList>
    </citation>
    <scope>NUCLEOTIDE SEQUENCE [LARGE SCALE GENOMIC DNA]</scope>
    <source>
        <strain evidence="4 5">DSM 28796</strain>
    </source>
</reference>
<evidence type="ECO:0000256" key="1">
    <source>
        <dbReference type="ARBA" id="ARBA00001946"/>
    </source>
</evidence>
<dbReference type="SUPFAM" id="SSF56784">
    <property type="entry name" value="HAD-like"/>
    <property type="match status" value="1"/>
</dbReference>
<evidence type="ECO:0000313" key="5">
    <source>
        <dbReference type="Proteomes" id="UP000588158"/>
    </source>
</evidence>
<name>A0A841AEE5_9MICO</name>
<dbReference type="Pfam" id="PF00702">
    <property type="entry name" value="Hydrolase"/>
    <property type="match status" value="1"/>
</dbReference>
<gene>
    <name evidence="4" type="ORF">HNR70_001271</name>
</gene>
<dbReference type="SFLD" id="SFLDS00003">
    <property type="entry name" value="Haloacid_Dehalogenase"/>
    <property type="match status" value="1"/>
</dbReference>
<dbReference type="EMBL" id="JACHLZ010000001">
    <property type="protein sequence ID" value="MBB5831458.1"/>
    <property type="molecule type" value="Genomic_DNA"/>
</dbReference>
<dbReference type="PANTHER" id="PTHR46470">
    <property type="entry name" value="N-ACYLNEURAMINATE-9-PHOSPHATASE"/>
    <property type="match status" value="1"/>
</dbReference>
<dbReference type="SFLD" id="SFLDG01129">
    <property type="entry name" value="C1.5:_HAD__Beta-PGM__Phosphata"/>
    <property type="match status" value="1"/>
</dbReference>
<dbReference type="Proteomes" id="UP000588158">
    <property type="component" value="Unassembled WGS sequence"/>
</dbReference>
<dbReference type="Gene3D" id="3.40.50.1000">
    <property type="entry name" value="HAD superfamily/HAD-like"/>
    <property type="match status" value="1"/>
</dbReference>
<sequence length="243" mass="25371">MIPADSTSAARAVPPRVLLDLDGTLVDRDGAFARWAEGFVGELCGGREDLEWLLAADAEGYRPRRELAAMIAERFGLASAGGEASADGTGAADGPGGADAIERRLLEESLVGIECYPGVLPALGALRGAGAELVVVTNGPTAMQRAKVERAGLRPYLDRVVISEEAGVAKPDPRIFAIAVNGLACGEETWMVGDHAVNDIGGARGVGLSTAWVSHDREWTEEWSPTLTAPTAAELLERIAGGR</sequence>
<proteinExistence type="predicted"/>
<dbReference type="InterPro" id="IPR036412">
    <property type="entry name" value="HAD-like_sf"/>
</dbReference>
<keyword evidence="5" id="KW-1185">Reference proteome</keyword>